<comment type="caution">
    <text evidence="1">The sequence shown here is derived from an EMBL/GenBank/DDBJ whole genome shotgun (WGS) entry which is preliminary data.</text>
</comment>
<proteinExistence type="predicted"/>
<gene>
    <name evidence="1" type="ORF">I7I52_09899</name>
</gene>
<accession>A0A8H7YYI4</accession>
<dbReference type="EMBL" id="JAEVHI010000002">
    <property type="protein sequence ID" value="KAG5299541.1"/>
    <property type="molecule type" value="Genomic_DNA"/>
</dbReference>
<dbReference type="AlphaFoldDB" id="A0A8H7YYI4"/>
<sequence length="130" mass="14686">MSKQSPPSKKKKKKRKTCSRMLTSSATLTCPQPLQKPFIPLLPLSHPLLIAFSNRLLHLYLTLKLNPAHALHKVAIAILPPSFPHILHFILRPLDIAVHLLLQILEPFPHIVNGEVPRLQLLAIYLIDLV</sequence>
<protein>
    <submittedName>
        <fullName evidence="1">Uncharacterized protein</fullName>
    </submittedName>
</protein>
<name>A0A8H7YYI4_AJECA</name>
<reference evidence="1 2" key="1">
    <citation type="submission" date="2021-01" db="EMBL/GenBank/DDBJ databases">
        <title>Chromosome-level genome assembly of a human fungal pathogen reveals clustering of transcriptionally co-regulated genes.</title>
        <authorList>
            <person name="Voorhies M."/>
            <person name="Cohen S."/>
            <person name="Shea T.P."/>
            <person name="Petrus S."/>
            <person name="Munoz J.F."/>
            <person name="Poplawski S."/>
            <person name="Goldman W.E."/>
            <person name="Michael T."/>
            <person name="Cuomo C.A."/>
            <person name="Sil A."/>
            <person name="Beyhan S."/>
        </authorList>
    </citation>
    <scope>NUCLEOTIDE SEQUENCE [LARGE SCALE GENOMIC DNA]</scope>
    <source>
        <strain evidence="1 2">G184AR</strain>
    </source>
</reference>
<dbReference type="Proteomes" id="UP000670092">
    <property type="component" value="Unassembled WGS sequence"/>
</dbReference>
<dbReference type="VEuPathDB" id="FungiDB:I7I52_09899"/>
<organism evidence="1 2">
    <name type="scientific">Ajellomyces capsulatus</name>
    <name type="common">Darling's disease fungus</name>
    <name type="synonym">Histoplasma capsulatum</name>
    <dbReference type="NCBI Taxonomy" id="5037"/>
    <lineage>
        <taxon>Eukaryota</taxon>
        <taxon>Fungi</taxon>
        <taxon>Dikarya</taxon>
        <taxon>Ascomycota</taxon>
        <taxon>Pezizomycotina</taxon>
        <taxon>Eurotiomycetes</taxon>
        <taxon>Eurotiomycetidae</taxon>
        <taxon>Onygenales</taxon>
        <taxon>Ajellomycetaceae</taxon>
        <taxon>Histoplasma</taxon>
    </lineage>
</organism>
<evidence type="ECO:0000313" key="1">
    <source>
        <dbReference type="EMBL" id="KAG5299541.1"/>
    </source>
</evidence>
<evidence type="ECO:0000313" key="2">
    <source>
        <dbReference type="Proteomes" id="UP000670092"/>
    </source>
</evidence>